<keyword evidence="3" id="KW-1185">Reference proteome</keyword>
<proteinExistence type="predicted"/>
<accession>A0A1H3SYS6</accession>
<dbReference type="InterPro" id="IPR045428">
    <property type="entry name" value="EACC1"/>
</dbReference>
<dbReference type="RefSeq" id="WP_090797923.1">
    <property type="nucleotide sequence ID" value="NZ_BOND01000004.1"/>
</dbReference>
<dbReference type="Pfam" id="PF19953">
    <property type="entry name" value="EACC1"/>
    <property type="match status" value="1"/>
</dbReference>
<dbReference type="STRING" id="137265.SAMN05421684_4949"/>
<feature type="transmembrane region" description="Helical" evidence="1">
    <location>
        <begin position="49"/>
        <end position="69"/>
    </location>
</feature>
<gene>
    <name evidence="2" type="ORF">SAMN05421684_4949</name>
</gene>
<keyword evidence="1" id="KW-0472">Membrane</keyword>
<protein>
    <submittedName>
        <fullName evidence="2">Uncharacterized protein</fullName>
    </submittedName>
</protein>
<dbReference type="Proteomes" id="UP000199632">
    <property type="component" value="Unassembled WGS sequence"/>
</dbReference>
<keyword evidence="1" id="KW-0812">Transmembrane</keyword>
<evidence type="ECO:0000256" key="1">
    <source>
        <dbReference type="SAM" id="Phobius"/>
    </source>
</evidence>
<keyword evidence="1" id="KW-1133">Transmembrane helix</keyword>
<reference evidence="3" key="1">
    <citation type="submission" date="2016-10" db="EMBL/GenBank/DDBJ databases">
        <authorList>
            <person name="Varghese N."/>
            <person name="Submissions S."/>
        </authorList>
    </citation>
    <scope>NUCLEOTIDE SEQUENCE [LARGE SCALE GENOMIC DNA]</scope>
    <source>
        <strain evidence="3">DSM 44718</strain>
    </source>
</reference>
<dbReference type="AlphaFoldDB" id="A0A1H3SYS6"/>
<evidence type="ECO:0000313" key="2">
    <source>
        <dbReference type="EMBL" id="SDZ43084.1"/>
    </source>
</evidence>
<name>A0A1H3SYS6_9ACTN</name>
<dbReference type="OrthoDB" id="5194337at2"/>
<sequence length="128" mass="13398">MYLIALADGDPDDLLSARSWLADVESLRGRVTLRHRAPVEGQLGTITDIAVIVGPGGLGAFTVALVTWLRNRHSDVTIKVTAESGATCEISAKRLRPVDASALAIEAERLSRALSAPSPDGGPDSDPA</sequence>
<dbReference type="EMBL" id="FNQB01000003">
    <property type="protein sequence ID" value="SDZ43084.1"/>
    <property type="molecule type" value="Genomic_DNA"/>
</dbReference>
<organism evidence="2 3">
    <name type="scientific">Asanoa ishikariensis</name>
    <dbReference type="NCBI Taxonomy" id="137265"/>
    <lineage>
        <taxon>Bacteria</taxon>
        <taxon>Bacillati</taxon>
        <taxon>Actinomycetota</taxon>
        <taxon>Actinomycetes</taxon>
        <taxon>Micromonosporales</taxon>
        <taxon>Micromonosporaceae</taxon>
        <taxon>Asanoa</taxon>
    </lineage>
</organism>
<evidence type="ECO:0000313" key="3">
    <source>
        <dbReference type="Proteomes" id="UP000199632"/>
    </source>
</evidence>